<feature type="region of interest" description="Disordered" evidence="1">
    <location>
        <begin position="1"/>
        <end position="82"/>
    </location>
</feature>
<sequence length="504" mass="54969">MIVRSKTWIPHAGESIGHCRTTTDTETVTTAQAQDESHVPSTSTSPTPSSGLVNSSPGNSSLAASATATTSPATSSSPLNENQHTLTEARGQHQHVLMSVWSPNWMEEVLPVVISSRIYPRYRKVHGALAIPKGYRLACVPADATVNPPENQDLKSLTEPSPHYQPSRVIANSFGLSKAVIALIQVSYGAYSLMAARGKYTAIHGYATCALTVIPYILMSALNCVAQCVTPNYDALFLVRSDIMDEAKERGGIFGDVVGELDQNDVKPHHESMTYTFSQLESSASHGELKATASTGEDQIKRGDLQPIECCSFSANPKIHEHDKPPRRWIHVPACTPFARKQVIAEYVVVPPKDKRGYTSSAIENDPAKRDYKKGQTSLPGKGPRWTIQIVVTLLLALCCILLKGKLSSWFKNRQSTRAQRGWTMSWFVTGVVLAPLSDHFEAMVMDWIRDTVQSAWDNPRNTNTLREAFVTLSGILVAIACMAAPAIGGLIVVGQMLRQDGNC</sequence>
<dbReference type="OrthoDB" id="5406607at2759"/>
<dbReference type="AlphaFoldDB" id="A0A6A6UDZ3"/>
<protein>
    <submittedName>
        <fullName evidence="3">Uncharacterized protein</fullName>
    </submittedName>
</protein>
<evidence type="ECO:0000256" key="1">
    <source>
        <dbReference type="SAM" id="MobiDB-lite"/>
    </source>
</evidence>
<dbReference type="EMBL" id="MU004234">
    <property type="protein sequence ID" value="KAF2670382.1"/>
    <property type="molecule type" value="Genomic_DNA"/>
</dbReference>
<feature type="transmembrane region" description="Helical" evidence="2">
    <location>
        <begin position="469"/>
        <end position="494"/>
    </location>
</feature>
<reference evidence="3" key="1">
    <citation type="journal article" date="2020" name="Stud. Mycol.">
        <title>101 Dothideomycetes genomes: a test case for predicting lifestyles and emergence of pathogens.</title>
        <authorList>
            <person name="Haridas S."/>
            <person name="Albert R."/>
            <person name="Binder M."/>
            <person name="Bloem J."/>
            <person name="Labutti K."/>
            <person name="Salamov A."/>
            <person name="Andreopoulos B."/>
            <person name="Baker S."/>
            <person name="Barry K."/>
            <person name="Bills G."/>
            <person name="Bluhm B."/>
            <person name="Cannon C."/>
            <person name="Castanera R."/>
            <person name="Culley D."/>
            <person name="Daum C."/>
            <person name="Ezra D."/>
            <person name="Gonzalez J."/>
            <person name="Henrissat B."/>
            <person name="Kuo A."/>
            <person name="Liang C."/>
            <person name="Lipzen A."/>
            <person name="Lutzoni F."/>
            <person name="Magnuson J."/>
            <person name="Mondo S."/>
            <person name="Nolan M."/>
            <person name="Ohm R."/>
            <person name="Pangilinan J."/>
            <person name="Park H.-J."/>
            <person name="Ramirez L."/>
            <person name="Alfaro M."/>
            <person name="Sun H."/>
            <person name="Tritt A."/>
            <person name="Yoshinaga Y."/>
            <person name="Zwiers L.-H."/>
            <person name="Turgeon B."/>
            <person name="Goodwin S."/>
            <person name="Spatafora J."/>
            <person name="Crous P."/>
            <person name="Grigoriev I."/>
        </authorList>
    </citation>
    <scope>NUCLEOTIDE SEQUENCE</scope>
    <source>
        <strain evidence="3">CBS 115976</strain>
    </source>
</reference>
<evidence type="ECO:0000313" key="3">
    <source>
        <dbReference type="EMBL" id="KAF2670382.1"/>
    </source>
</evidence>
<feature type="compositionally biased region" description="Low complexity" evidence="1">
    <location>
        <begin position="22"/>
        <end position="50"/>
    </location>
</feature>
<keyword evidence="4" id="KW-1185">Reference proteome</keyword>
<evidence type="ECO:0000256" key="2">
    <source>
        <dbReference type="SAM" id="Phobius"/>
    </source>
</evidence>
<evidence type="ECO:0000313" key="4">
    <source>
        <dbReference type="Proteomes" id="UP000799302"/>
    </source>
</evidence>
<feature type="compositionally biased region" description="Low complexity" evidence="1">
    <location>
        <begin position="60"/>
        <end position="79"/>
    </location>
</feature>
<accession>A0A6A6UDZ3</accession>
<proteinExistence type="predicted"/>
<gene>
    <name evidence="3" type="ORF">BT63DRAFT_424327</name>
</gene>
<keyword evidence="2" id="KW-0812">Transmembrane</keyword>
<name>A0A6A6UDZ3_9PEZI</name>
<keyword evidence="2" id="KW-0472">Membrane</keyword>
<feature type="region of interest" description="Disordered" evidence="1">
    <location>
        <begin position="358"/>
        <end position="378"/>
    </location>
</feature>
<feature type="transmembrane region" description="Helical" evidence="2">
    <location>
        <begin position="424"/>
        <end position="449"/>
    </location>
</feature>
<dbReference type="Proteomes" id="UP000799302">
    <property type="component" value="Unassembled WGS sequence"/>
</dbReference>
<feature type="transmembrane region" description="Helical" evidence="2">
    <location>
        <begin position="386"/>
        <end position="403"/>
    </location>
</feature>
<keyword evidence="2" id="KW-1133">Transmembrane helix</keyword>
<organism evidence="3 4">
    <name type="scientific">Microthyrium microscopicum</name>
    <dbReference type="NCBI Taxonomy" id="703497"/>
    <lineage>
        <taxon>Eukaryota</taxon>
        <taxon>Fungi</taxon>
        <taxon>Dikarya</taxon>
        <taxon>Ascomycota</taxon>
        <taxon>Pezizomycotina</taxon>
        <taxon>Dothideomycetes</taxon>
        <taxon>Dothideomycetes incertae sedis</taxon>
        <taxon>Microthyriales</taxon>
        <taxon>Microthyriaceae</taxon>
        <taxon>Microthyrium</taxon>
    </lineage>
</organism>